<dbReference type="Pfam" id="PF01047">
    <property type="entry name" value="MarR"/>
    <property type="match status" value="1"/>
</dbReference>
<evidence type="ECO:0000256" key="2">
    <source>
        <dbReference type="ARBA" id="ARBA00023125"/>
    </source>
</evidence>
<dbReference type="InterPro" id="IPR036390">
    <property type="entry name" value="WH_DNA-bd_sf"/>
</dbReference>
<proteinExistence type="predicted"/>
<sequence>MMKTKKMREYISQLDNLLPVLIKHLQISDPNKLFGINITLRQYLALDILVGKGKCMITELSQSLGVALNTMTELVNRLVKKRFVEKSSDMKDRRIVWVGLTGEGLKIIQRINERKQEHISAILERVSQRDRQILIDILKIVSQVMRKVEMDSLKA</sequence>
<reference evidence="5 6" key="1">
    <citation type="submission" date="2018-08" db="EMBL/GenBank/DDBJ databases">
        <title>Draft genome of candidate division NPL-UPA2 bacterium Unc8 that adapted to ultra-basic serpentinizing groundwater.</title>
        <authorList>
            <person name="Ishii S."/>
            <person name="Suzuki S."/>
            <person name="Nealson K.H."/>
        </authorList>
    </citation>
    <scope>NUCLEOTIDE SEQUENCE [LARGE SCALE GENOMIC DNA]</scope>
    <source>
        <strain evidence="5">Unc8</strain>
    </source>
</reference>
<name>A0A399FWD2_UNCN2</name>
<dbReference type="PRINTS" id="PR00598">
    <property type="entry name" value="HTHMARR"/>
</dbReference>
<dbReference type="Gene3D" id="1.10.10.10">
    <property type="entry name" value="Winged helix-like DNA-binding domain superfamily/Winged helix DNA-binding domain"/>
    <property type="match status" value="1"/>
</dbReference>
<dbReference type="SMART" id="SM00347">
    <property type="entry name" value="HTH_MARR"/>
    <property type="match status" value="1"/>
</dbReference>
<dbReference type="Proteomes" id="UP000266287">
    <property type="component" value="Unassembled WGS sequence"/>
</dbReference>
<dbReference type="EMBL" id="NDHY01000003">
    <property type="protein sequence ID" value="RII00534.1"/>
    <property type="molecule type" value="Genomic_DNA"/>
</dbReference>
<dbReference type="PANTHER" id="PTHR42756:SF1">
    <property type="entry name" value="TRANSCRIPTIONAL REPRESSOR OF EMRAB OPERON"/>
    <property type="match status" value="1"/>
</dbReference>
<evidence type="ECO:0000256" key="1">
    <source>
        <dbReference type="ARBA" id="ARBA00023015"/>
    </source>
</evidence>
<keyword evidence="2" id="KW-0238">DNA-binding</keyword>
<dbReference type="GO" id="GO:0003700">
    <property type="term" value="F:DNA-binding transcription factor activity"/>
    <property type="evidence" value="ECO:0007669"/>
    <property type="project" value="InterPro"/>
</dbReference>
<keyword evidence="3" id="KW-0804">Transcription</keyword>
<dbReference type="InterPro" id="IPR036388">
    <property type="entry name" value="WH-like_DNA-bd_sf"/>
</dbReference>
<evidence type="ECO:0000313" key="5">
    <source>
        <dbReference type="EMBL" id="RII00534.1"/>
    </source>
</evidence>
<protein>
    <submittedName>
        <fullName evidence="5">MarR family transcriptional regulator</fullName>
    </submittedName>
</protein>
<dbReference type="PANTHER" id="PTHR42756">
    <property type="entry name" value="TRANSCRIPTIONAL REGULATOR, MARR"/>
    <property type="match status" value="1"/>
</dbReference>
<evidence type="ECO:0000259" key="4">
    <source>
        <dbReference type="PROSITE" id="PS50995"/>
    </source>
</evidence>
<dbReference type="GO" id="GO:0003677">
    <property type="term" value="F:DNA binding"/>
    <property type="evidence" value="ECO:0007669"/>
    <property type="project" value="UniProtKB-KW"/>
</dbReference>
<feature type="domain" description="HTH marR-type" evidence="4">
    <location>
        <begin position="1"/>
        <end position="143"/>
    </location>
</feature>
<dbReference type="PROSITE" id="PS50995">
    <property type="entry name" value="HTH_MARR_2"/>
    <property type="match status" value="1"/>
</dbReference>
<dbReference type="AlphaFoldDB" id="A0A399FWD2"/>
<accession>A0A399FWD2</accession>
<comment type="caution">
    <text evidence="5">The sequence shown here is derived from an EMBL/GenBank/DDBJ whole genome shotgun (WGS) entry which is preliminary data.</text>
</comment>
<evidence type="ECO:0000256" key="3">
    <source>
        <dbReference type="ARBA" id="ARBA00023163"/>
    </source>
</evidence>
<gene>
    <name evidence="5" type="ORF">B9J77_02050</name>
</gene>
<dbReference type="SUPFAM" id="SSF46785">
    <property type="entry name" value="Winged helix' DNA-binding domain"/>
    <property type="match status" value="1"/>
</dbReference>
<keyword evidence="1" id="KW-0805">Transcription regulation</keyword>
<evidence type="ECO:0000313" key="6">
    <source>
        <dbReference type="Proteomes" id="UP000266287"/>
    </source>
</evidence>
<organism evidence="5 6">
    <name type="scientific">candidate division NPL-UPA2 bacterium Unc8</name>
    <dbReference type="NCBI Taxonomy" id="1980939"/>
    <lineage>
        <taxon>Bacteria</taxon>
    </lineage>
</organism>
<dbReference type="InterPro" id="IPR000835">
    <property type="entry name" value="HTH_MarR-typ"/>
</dbReference>